<evidence type="ECO:0000313" key="3">
    <source>
        <dbReference type="Proteomes" id="UP000184036"/>
    </source>
</evidence>
<evidence type="ECO:0000256" key="1">
    <source>
        <dbReference type="SAM" id="Phobius"/>
    </source>
</evidence>
<name>A0A1M5G6R5_9FLAO</name>
<organism evidence="2 3">
    <name type="scientific">Flavobacterium segetis</name>
    <dbReference type="NCBI Taxonomy" id="271157"/>
    <lineage>
        <taxon>Bacteria</taxon>
        <taxon>Pseudomonadati</taxon>
        <taxon>Bacteroidota</taxon>
        <taxon>Flavobacteriia</taxon>
        <taxon>Flavobacteriales</taxon>
        <taxon>Flavobacteriaceae</taxon>
        <taxon>Flavobacterium</taxon>
    </lineage>
</organism>
<dbReference type="RefSeq" id="WP_072989452.1">
    <property type="nucleotide sequence ID" value="NZ_FQWE01000003.1"/>
</dbReference>
<keyword evidence="1" id="KW-0812">Transmembrane</keyword>
<feature type="transmembrane region" description="Helical" evidence="1">
    <location>
        <begin position="125"/>
        <end position="143"/>
    </location>
</feature>
<dbReference type="Proteomes" id="UP000184036">
    <property type="component" value="Unassembled WGS sequence"/>
</dbReference>
<dbReference type="EMBL" id="FQWE01000003">
    <property type="protein sequence ID" value="SHF99364.1"/>
    <property type="molecule type" value="Genomic_DNA"/>
</dbReference>
<dbReference type="STRING" id="271157.SAMN05444396_103307"/>
<evidence type="ECO:0000313" key="2">
    <source>
        <dbReference type="EMBL" id="SHF99364.1"/>
    </source>
</evidence>
<feature type="transmembrane region" description="Helical" evidence="1">
    <location>
        <begin position="155"/>
        <end position="173"/>
    </location>
</feature>
<dbReference type="OrthoDB" id="1188278at2"/>
<gene>
    <name evidence="2" type="ORF">SAMN05444396_103307</name>
</gene>
<reference evidence="3" key="1">
    <citation type="submission" date="2016-11" db="EMBL/GenBank/DDBJ databases">
        <authorList>
            <person name="Varghese N."/>
            <person name="Submissions S."/>
        </authorList>
    </citation>
    <scope>NUCLEOTIDE SEQUENCE [LARGE SCALE GENOMIC DNA]</scope>
    <source>
        <strain evidence="3">DSM 19741</strain>
    </source>
</reference>
<sequence>MQLTAEQIECIDQNLIEKGIKFDDIKLEVLDHIASEIENEMEVTNNEFPVVYNQVLNKWGEEFKLTRDFFSLQSTYPKLVHSKLKNQMKKEVILSIITSIILIIIFQLVDNTKEKLEFILLIKDFLFYSFCTTGTLALLIKLWNLKSKATSTYKHLFDSRFALLIVCLSFIINPSIPHDLRNQNLFVATIGCFFVFLFSILYLGVKHLQFQRKLPIQ</sequence>
<keyword evidence="1" id="KW-1133">Transmembrane helix</keyword>
<feature type="transmembrane region" description="Helical" evidence="1">
    <location>
        <begin position="92"/>
        <end position="109"/>
    </location>
</feature>
<keyword evidence="3" id="KW-1185">Reference proteome</keyword>
<feature type="transmembrane region" description="Helical" evidence="1">
    <location>
        <begin position="185"/>
        <end position="205"/>
    </location>
</feature>
<accession>A0A1M5G6R5</accession>
<dbReference type="AlphaFoldDB" id="A0A1M5G6R5"/>
<proteinExistence type="predicted"/>
<keyword evidence="1" id="KW-0472">Membrane</keyword>
<protein>
    <submittedName>
        <fullName evidence="2">Uncharacterized protein</fullName>
    </submittedName>
</protein>